<evidence type="ECO:0000259" key="3">
    <source>
        <dbReference type="Pfam" id="PF01551"/>
    </source>
</evidence>
<name>A0A7J5C0V9_9MICO</name>
<dbReference type="RefSeq" id="WP_158039476.1">
    <property type="nucleotide sequence ID" value="NZ_JACCFV010000001.1"/>
</dbReference>
<accession>A0A7J5C0V9</accession>
<gene>
    <name evidence="4" type="ORF">F8O01_03380</name>
</gene>
<dbReference type="PANTHER" id="PTHR21666:SF270">
    <property type="entry name" value="MUREIN HYDROLASE ACTIVATOR ENVC"/>
    <property type="match status" value="1"/>
</dbReference>
<dbReference type="Pfam" id="PF01551">
    <property type="entry name" value="Peptidase_M23"/>
    <property type="match status" value="1"/>
</dbReference>
<proteinExistence type="predicted"/>
<feature type="region of interest" description="Disordered" evidence="1">
    <location>
        <begin position="89"/>
        <end position="125"/>
    </location>
</feature>
<dbReference type="Gene3D" id="2.70.70.10">
    <property type="entry name" value="Glucose Permease (Domain IIA)"/>
    <property type="match status" value="1"/>
</dbReference>
<evidence type="ECO:0000256" key="2">
    <source>
        <dbReference type="SAM" id="Phobius"/>
    </source>
</evidence>
<evidence type="ECO:0000313" key="4">
    <source>
        <dbReference type="EMBL" id="KAB1660376.1"/>
    </source>
</evidence>
<dbReference type="CDD" id="cd12797">
    <property type="entry name" value="M23_peptidase"/>
    <property type="match status" value="1"/>
</dbReference>
<evidence type="ECO:0000313" key="5">
    <source>
        <dbReference type="Proteomes" id="UP000467240"/>
    </source>
</evidence>
<dbReference type="InterPro" id="IPR050570">
    <property type="entry name" value="Cell_wall_metabolism_enzyme"/>
</dbReference>
<reference evidence="4 5" key="1">
    <citation type="submission" date="2019-09" db="EMBL/GenBank/DDBJ databases">
        <title>Phylogeny of genus Pseudoclavibacter and closely related genus.</title>
        <authorList>
            <person name="Li Y."/>
        </authorList>
    </citation>
    <scope>NUCLEOTIDE SEQUENCE [LARGE SCALE GENOMIC DNA]</scope>
    <source>
        <strain evidence="4 5">DSM 23821</strain>
    </source>
</reference>
<keyword evidence="5" id="KW-1185">Reference proteome</keyword>
<evidence type="ECO:0000256" key="1">
    <source>
        <dbReference type="SAM" id="MobiDB-lite"/>
    </source>
</evidence>
<feature type="compositionally biased region" description="Polar residues" evidence="1">
    <location>
        <begin position="175"/>
        <end position="184"/>
    </location>
</feature>
<keyword evidence="2" id="KW-0812">Transmembrane</keyword>
<keyword evidence="2" id="KW-1133">Transmembrane helix</keyword>
<organism evidence="4 5">
    <name type="scientific">Pseudoclavibacter chungangensis</name>
    <dbReference type="NCBI Taxonomy" id="587635"/>
    <lineage>
        <taxon>Bacteria</taxon>
        <taxon>Bacillati</taxon>
        <taxon>Actinomycetota</taxon>
        <taxon>Actinomycetes</taxon>
        <taxon>Micrococcales</taxon>
        <taxon>Microbacteriaceae</taxon>
        <taxon>Pseudoclavibacter</taxon>
    </lineage>
</organism>
<dbReference type="GO" id="GO:0004222">
    <property type="term" value="F:metalloendopeptidase activity"/>
    <property type="evidence" value="ECO:0007669"/>
    <property type="project" value="TreeGrafter"/>
</dbReference>
<feature type="region of interest" description="Disordered" evidence="1">
    <location>
        <begin position="169"/>
        <end position="194"/>
    </location>
</feature>
<sequence>MNDFTSTTATLTRRQAREIERRTGQRPVATAAGTAPVRTVDRTEQVLADAVRERLDRAGATARLRIAERLESEMAEPVGPAATVYEQEQAAEPTLDESEPATAPASGSAFARTSGSTRAHRPRTRSRRRMIGTGAGIMASAAALATAGVVAPGVVAGGTEANLLSADQSLDESTTDAGTQTASAAESAAPQGPLVPAPESVFDASELSVTQFDPSQVDGASVEAPQVTPTFVSPIPGGSMNEGYGTRGGAHNGIDVVIPGGGTCGTELQAITSGTVTFAGPQGGYGNHVELALDDGTVVSYSHLEPNGIGVSVGQRLNAGDRIGSAGTTGNSTGCHLHFEVKIGGSFVDPVPWLAANGIVL</sequence>
<comment type="caution">
    <text evidence="4">The sequence shown here is derived from an EMBL/GenBank/DDBJ whole genome shotgun (WGS) entry which is preliminary data.</text>
</comment>
<keyword evidence="2" id="KW-0472">Membrane</keyword>
<dbReference type="PANTHER" id="PTHR21666">
    <property type="entry name" value="PEPTIDASE-RELATED"/>
    <property type="match status" value="1"/>
</dbReference>
<dbReference type="Proteomes" id="UP000467240">
    <property type="component" value="Unassembled WGS sequence"/>
</dbReference>
<dbReference type="SUPFAM" id="SSF51261">
    <property type="entry name" value="Duplicated hybrid motif"/>
    <property type="match status" value="1"/>
</dbReference>
<dbReference type="EMBL" id="WBJZ01000003">
    <property type="protein sequence ID" value="KAB1660376.1"/>
    <property type="molecule type" value="Genomic_DNA"/>
</dbReference>
<protein>
    <submittedName>
        <fullName evidence="4">M23 family metallopeptidase</fullName>
    </submittedName>
</protein>
<dbReference type="AlphaFoldDB" id="A0A7J5C0V9"/>
<dbReference type="InterPro" id="IPR011055">
    <property type="entry name" value="Dup_hybrid_motif"/>
</dbReference>
<feature type="domain" description="M23ase beta-sheet core" evidence="3">
    <location>
        <begin position="250"/>
        <end position="350"/>
    </location>
</feature>
<feature type="transmembrane region" description="Helical" evidence="2">
    <location>
        <begin position="131"/>
        <end position="155"/>
    </location>
</feature>
<dbReference type="OrthoDB" id="1099523at2"/>
<dbReference type="InterPro" id="IPR016047">
    <property type="entry name" value="M23ase_b-sheet_dom"/>
</dbReference>